<reference evidence="1" key="1">
    <citation type="submission" date="2014-11" db="EMBL/GenBank/DDBJ databases">
        <authorList>
            <person name="Amaro Gonzalez C."/>
        </authorList>
    </citation>
    <scope>NUCLEOTIDE SEQUENCE</scope>
</reference>
<evidence type="ECO:0000313" key="1">
    <source>
        <dbReference type="EMBL" id="JAH32639.1"/>
    </source>
</evidence>
<reference evidence="1" key="2">
    <citation type="journal article" date="2015" name="Fish Shellfish Immunol.">
        <title>Early steps in the European eel (Anguilla anguilla)-Vibrio vulnificus interaction in the gills: Role of the RtxA13 toxin.</title>
        <authorList>
            <person name="Callol A."/>
            <person name="Pajuelo D."/>
            <person name="Ebbesson L."/>
            <person name="Teles M."/>
            <person name="MacKenzie S."/>
            <person name="Amaro C."/>
        </authorList>
    </citation>
    <scope>NUCLEOTIDE SEQUENCE</scope>
</reference>
<dbReference type="EMBL" id="GBXM01075938">
    <property type="protein sequence ID" value="JAH32639.1"/>
    <property type="molecule type" value="Transcribed_RNA"/>
</dbReference>
<sequence length="67" mass="7306">MRLITPSPPPPTGKRECGETCLVCNSTSFQSSKTTGHTYPWRESGVITLGLWCLGDLSNHTRTQAQA</sequence>
<name>A0A0E9RU18_ANGAN</name>
<proteinExistence type="predicted"/>
<protein>
    <submittedName>
        <fullName evidence="1">Uncharacterized protein</fullName>
    </submittedName>
</protein>
<accession>A0A0E9RU18</accession>
<dbReference type="AlphaFoldDB" id="A0A0E9RU18"/>
<organism evidence="1">
    <name type="scientific">Anguilla anguilla</name>
    <name type="common">European freshwater eel</name>
    <name type="synonym">Muraena anguilla</name>
    <dbReference type="NCBI Taxonomy" id="7936"/>
    <lineage>
        <taxon>Eukaryota</taxon>
        <taxon>Metazoa</taxon>
        <taxon>Chordata</taxon>
        <taxon>Craniata</taxon>
        <taxon>Vertebrata</taxon>
        <taxon>Euteleostomi</taxon>
        <taxon>Actinopterygii</taxon>
        <taxon>Neopterygii</taxon>
        <taxon>Teleostei</taxon>
        <taxon>Anguilliformes</taxon>
        <taxon>Anguillidae</taxon>
        <taxon>Anguilla</taxon>
    </lineage>
</organism>